<dbReference type="AlphaFoldDB" id="A0A0N5AUK7"/>
<dbReference type="STRING" id="451379.A0A0N5AUK7"/>
<proteinExistence type="inferred from homology"/>
<feature type="transmembrane region" description="Helical" evidence="7">
    <location>
        <begin position="208"/>
        <end position="227"/>
    </location>
</feature>
<feature type="transmembrane region" description="Helical" evidence="7">
    <location>
        <begin position="32"/>
        <end position="57"/>
    </location>
</feature>
<evidence type="ECO:0000256" key="4">
    <source>
        <dbReference type="ARBA" id="ARBA00022976"/>
    </source>
</evidence>
<accession>A0A0N5AUK7</accession>
<evidence type="ECO:0000256" key="7">
    <source>
        <dbReference type="SAM" id="Phobius"/>
    </source>
</evidence>
<feature type="transmembrane region" description="Helical" evidence="7">
    <location>
        <begin position="6"/>
        <end position="25"/>
    </location>
</feature>
<feature type="transmembrane region" description="Helical" evidence="7">
    <location>
        <begin position="63"/>
        <end position="85"/>
    </location>
</feature>
<comment type="subcellular location">
    <subcellularLocation>
        <location evidence="1">Membrane</location>
        <topology evidence="1">Multi-pass membrane protein</topology>
    </subcellularLocation>
</comment>
<comment type="similarity">
    <text evidence="2">Belongs to the APH-1 family.</text>
</comment>
<evidence type="ECO:0000313" key="8">
    <source>
        <dbReference type="Proteomes" id="UP000046393"/>
    </source>
</evidence>
<dbReference type="InterPro" id="IPR009294">
    <property type="entry name" value="Aph-1"/>
</dbReference>
<dbReference type="PANTHER" id="PTHR12889">
    <property type="entry name" value="GAMMA-SECRETASE SUBUNIT APH-1"/>
    <property type="match status" value="1"/>
</dbReference>
<dbReference type="Pfam" id="PF06105">
    <property type="entry name" value="Aph-1"/>
    <property type="match status" value="1"/>
</dbReference>
<sequence>MTAIAGIGYILLAFSPAFAIFYKFIIADPLRIILFAFGAFFWLLSLLFSSLLWFILVPLRGKLFIFVIFSILIQELSRITLFVLIKRAQRLVYFFLVLHGVHTLYNARHMLAVVCGIGMGTMAAYFAIINVVADFWGEGTVGLPATVPEINQYFPVSFLKCLIKSYSLIMFYHIITYAISACFLTLCHVFWTIVLWDACHKEGKNSKWWKNVLFVFLSHLTFSGSSFLNQLGYPVLVLCMQFCIMLLSAIYSIHVIAKNVTVMTAIRILLRTLSACVCCSKTEELNTNWIQASEPVRQEAGEPQTVDT</sequence>
<evidence type="ECO:0000256" key="3">
    <source>
        <dbReference type="ARBA" id="ARBA00022692"/>
    </source>
</evidence>
<organism evidence="8 9">
    <name type="scientific">Syphacia muris</name>
    <dbReference type="NCBI Taxonomy" id="451379"/>
    <lineage>
        <taxon>Eukaryota</taxon>
        <taxon>Metazoa</taxon>
        <taxon>Ecdysozoa</taxon>
        <taxon>Nematoda</taxon>
        <taxon>Chromadorea</taxon>
        <taxon>Rhabditida</taxon>
        <taxon>Spirurina</taxon>
        <taxon>Oxyuridomorpha</taxon>
        <taxon>Oxyuroidea</taxon>
        <taxon>Oxyuridae</taxon>
        <taxon>Syphacia</taxon>
    </lineage>
</organism>
<dbReference type="GO" id="GO:0007219">
    <property type="term" value="P:Notch signaling pathway"/>
    <property type="evidence" value="ECO:0007669"/>
    <property type="project" value="UniProtKB-KW"/>
</dbReference>
<dbReference type="Proteomes" id="UP000046393">
    <property type="component" value="Unplaced"/>
</dbReference>
<dbReference type="GO" id="GO:0016485">
    <property type="term" value="P:protein processing"/>
    <property type="evidence" value="ECO:0007669"/>
    <property type="project" value="InterPro"/>
</dbReference>
<keyword evidence="5 7" id="KW-1133">Transmembrane helix</keyword>
<evidence type="ECO:0000256" key="2">
    <source>
        <dbReference type="ARBA" id="ARBA00005577"/>
    </source>
</evidence>
<evidence type="ECO:0000313" key="9">
    <source>
        <dbReference type="WBParaSite" id="SMUV_0000854501-mRNA-1"/>
    </source>
</evidence>
<protein>
    <submittedName>
        <fullName evidence="9">Gamma-secretase subunit Aph-1</fullName>
    </submittedName>
</protein>
<dbReference type="GO" id="GO:0016020">
    <property type="term" value="C:membrane"/>
    <property type="evidence" value="ECO:0007669"/>
    <property type="project" value="UniProtKB-SubCell"/>
</dbReference>
<feature type="transmembrane region" description="Helical" evidence="7">
    <location>
        <begin position="111"/>
        <end position="133"/>
    </location>
</feature>
<keyword evidence="4" id="KW-0914">Notch signaling pathway</keyword>
<reference evidence="9" key="1">
    <citation type="submission" date="2017-02" db="UniProtKB">
        <authorList>
            <consortium name="WormBaseParasite"/>
        </authorList>
    </citation>
    <scope>IDENTIFICATION</scope>
</reference>
<feature type="transmembrane region" description="Helical" evidence="7">
    <location>
        <begin position="174"/>
        <end position="196"/>
    </location>
</feature>
<dbReference type="WBParaSite" id="SMUV_0000854501-mRNA-1">
    <property type="protein sequence ID" value="SMUV_0000854501-mRNA-1"/>
    <property type="gene ID" value="SMUV_0000854501"/>
</dbReference>
<keyword evidence="3 7" id="KW-0812">Transmembrane</keyword>
<feature type="transmembrane region" description="Helical" evidence="7">
    <location>
        <begin position="233"/>
        <end position="257"/>
    </location>
</feature>
<evidence type="ECO:0000256" key="6">
    <source>
        <dbReference type="ARBA" id="ARBA00023136"/>
    </source>
</evidence>
<name>A0A0N5AUK7_9BILA</name>
<evidence type="ECO:0000256" key="1">
    <source>
        <dbReference type="ARBA" id="ARBA00004141"/>
    </source>
</evidence>
<keyword evidence="6 7" id="KW-0472">Membrane</keyword>
<keyword evidence="8" id="KW-1185">Reference proteome</keyword>
<evidence type="ECO:0000256" key="5">
    <source>
        <dbReference type="ARBA" id="ARBA00022989"/>
    </source>
</evidence>